<dbReference type="SUPFAM" id="SSF48445">
    <property type="entry name" value="14-3-3 protein"/>
    <property type="match status" value="1"/>
</dbReference>
<sequence>MALSRLKLPANPSVFACLSPISLGDLQQMDVPLSRLDCLFLAKVADQAERYHDQHALLDSQDVVAQLKDIINDNNAQLTIDERNLLSIAYKNLTANLRESWRTIDALQKREALSSSRHQVKLMRVQKERIEKDLDKVCRDVVDLLERYLIPAASNGEEKVFYSKMRGDYYRYLAELTRLNSREDLAKASLEAYKSAYQHALATLPATHPTRLGLALNFAVYFHDIMRSPEHACHLAKHAFDEAIAAAVSDASVAMANIEDVLTILQLMRDDLILWQGEISKGERACGQIDGKGWARY</sequence>
<feature type="domain" description="14-3-3" evidence="3">
    <location>
        <begin position="35"/>
        <end position="291"/>
    </location>
</feature>
<dbReference type="SMART" id="SM00101">
    <property type="entry name" value="14_3_3"/>
    <property type="match status" value="1"/>
</dbReference>
<proteinExistence type="inferred from homology"/>
<accession>A0A5K1JU22</accession>
<dbReference type="InterPro" id="IPR036815">
    <property type="entry name" value="14-3-3_dom_sf"/>
</dbReference>
<protein>
    <submittedName>
        <fullName evidence="4">Cellulose-growth-specific protein</fullName>
    </submittedName>
</protein>
<evidence type="ECO:0000256" key="2">
    <source>
        <dbReference type="PIRSR" id="PIRSR000868-1"/>
    </source>
</evidence>
<dbReference type="Pfam" id="PF00244">
    <property type="entry name" value="14-3-3"/>
    <property type="match status" value="1"/>
</dbReference>
<dbReference type="PIRSF" id="PIRSF000868">
    <property type="entry name" value="14-3-3"/>
    <property type="match status" value="1"/>
</dbReference>
<dbReference type="AlphaFoldDB" id="A0A5K1JU22"/>
<evidence type="ECO:0000256" key="1">
    <source>
        <dbReference type="ARBA" id="ARBA00006141"/>
    </source>
</evidence>
<name>A0A5K1JU22_9APHY</name>
<dbReference type="InterPro" id="IPR000308">
    <property type="entry name" value="14-3-3"/>
</dbReference>
<comment type="similarity">
    <text evidence="1">Belongs to the 14-3-3 family.</text>
</comment>
<reference evidence="4" key="1">
    <citation type="submission" date="2019-10" db="EMBL/GenBank/DDBJ databases">
        <authorList>
            <person name="Nor Muhammad N."/>
        </authorList>
    </citation>
    <scope>NUCLEOTIDE SEQUENCE</scope>
</reference>
<dbReference type="InterPro" id="IPR023410">
    <property type="entry name" value="14-3-3_domain"/>
</dbReference>
<evidence type="ECO:0000313" key="4">
    <source>
        <dbReference type="EMBL" id="VWO95225.1"/>
    </source>
</evidence>
<feature type="site" description="Interaction with phosphoserine on interacting protein" evidence="2">
    <location>
        <position position="171"/>
    </location>
</feature>
<evidence type="ECO:0000259" key="3">
    <source>
        <dbReference type="SMART" id="SM00101"/>
    </source>
</evidence>
<dbReference type="EMBL" id="LR724618">
    <property type="protein sequence ID" value="VWO95225.1"/>
    <property type="molecule type" value="Genomic_DNA"/>
</dbReference>
<organism evidence="4">
    <name type="scientific">Ganoderma boninense</name>
    <dbReference type="NCBI Taxonomy" id="34458"/>
    <lineage>
        <taxon>Eukaryota</taxon>
        <taxon>Fungi</taxon>
        <taxon>Dikarya</taxon>
        <taxon>Basidiomycota</taxon>
        <taxon>Agaricomycotina</taxon>
        <taxon>Agaricomycetes</taxon>
        <taxon>Polyporales</taxon>
        <taxon>Polyporaceae</taxon>
        <taxon>Ganoderma</taxon>
    </lineage>
</organism>
<dbReference type="Gene3D" id="1.20.190.20">
    <property type="entry name" value="14-3-3 domain"/>
    <property type="match status" value="1"/>
</dbReference>
<dbReference type="PRINTS" id="PR00305">
    <property type="entry name" value="1433ZETA"/>
</dbReference>
<feature type="site" description="Interaction with phosphoserine on interacting protein" evidence="2">
    <location>
        <position position="98"/>
    </location>
</feature>
<gene>
    <name evidence="4" type="primary">G4MVX4</name>
</gene>
<dbReference type="PANTHER" id="PTHR18860">
    <property type="entry name" value="14-3-3 PROTEIN"/>
    <property type="match status" value="1"/>
</dbReference>